<sequence length="188" mass="21054">MGFNEEKGFELIALSSFCKCLLALIINVRVFNCVLVEGRGLNIVCCEPKLSYYPTINASANVSYSFGDNKEKEIRDVVELAIEKVAEVVIHTDAEKPNDAQGQKATDRPVNDLLTDTTKMRSSSNFISHARMDRNVSFRNELHEPSALKDECALERKSLAQRFSDTRVQIPRKTVSSFSFGSYSSFEG</sequence>
<name>A0A0M3HR60_ASCLU</name>
<keyword evidence="1" id="KW-1185">Reference proteome</keyword>
<evidence type="ECO:0000313" key="2">
    <source>
        <dbReference type="WBParaSite" id="ALUE_0000472901-mRNA-1"/>
    </source>
</evidence>
<dbReference type="AlphaFoldDB" id="A0A0M3HR60"/>
<organism evidence="1 2">
    <name type="scientific">Ascaris lumbricoides</name>
    <name type="common">Giant roundworm</name>
    <dbReference type="NCBI Taxonomy" id="6252"/>
    <lineage>
        <taxon>Eukaryota</taxon>
        <taxon>Metazoa</taxon>
        <taxon>Ecdysozoa</taxon>
        <taxon>Nematoda</taxon>
        <taxon>Chromadorea</taxon>
        <taxon>Rhabditida</taxon>
        <taxon>Spirurina</taxon>
        <taxon>Ascaridomorpha</taxon>
        <taxon>Ascaridoidea</taxon>
        <taxon>Ascarididae</taxon>
        <taxon>Ascaris</taxon>
    </lineage>
</organism>
<protein>
    <submittedName>
        <fullName evidence="2">Ovule protein</fullName>
    </submittedName>
</protein>
<dbReference type="WBParaSite" id="ALUE_0000472901-mRNA-1">
    <property type="protein sequence ID" value="ALUE_0000472901-mRNA-1"/>
    <property type="gene ID" value="ALUE_0000472901"/>
</dbReference>
<dbReference type="Proteomes" id="UP000036681">
    <property type="component" value="Unplaced"/>
</dbReference>
<evidence type="ECO:0000313" key="1">
    <source>
        <dbReference type="Proteomes" id="UP000036681"/>
    </source>
</evidence>
<accession>A0A0M3HR60</accession>
<proteinExistence type="predicted"/>
<reference evidence="2" key="1">
    <citation type="submission" date="2017-02" db="UniProtKB">
        <authorList>
            <consortium name="WormBaseParasite"/>
        </authorList>
    </citation>
    <scope>IDENTIFICATION</scope>
</reference>